<feature type="signal peptide" evidence="1">
    <location>
        <begin position="1"/>
        <end position="17"/>
    </location>
</feature>
<sequence>MKKVVLISLFIFSTIFAETIDEDAIYSADCLILEDENSIVCKYTHERSEEDKEIQVQWIDPTGNISRDRTLIIPAGHGSIYDFRYIAGRTKGIWQFKVVDNKRETIATFEIK</sequence>
<evidence type="ECO:0000256" key="1">
    <source>
        <dbReference type="SAM" id="SignalP"/>
    </source>
</evidence>
<dbReference type="OrthoDB" id="5344195at2"/>
<organism evidence="2 3">
    <name type="scientific">Halarcobacter mediterraneus</name>
    <dbReference type="NCBI Taxonomy" id="2023153"/>
    <lineage>
        <taxon>Bacteria</taxon>
        <taxon>Pseudomonadati</taxon>
        <taxon>Campylobacterota</taxon>
        <taxon>Epsilonproteobacteria</taxon>
        <taxon>Campylobacterales</taxon>
        <taxon>Arcobacteraceae</taxon>
        <taxon>Halarcobacter</taxon>
    </lineage>
</organism>
<comment type="caution">
    <text evidence="2">The sequence shown here is derived from an EMBL/GenBank/DDBJ whole genome shotgun (WGS) entry which is preliminary data.</text>
</comment>
<keyword evidence="1" id="KW-0732">Signal</keyword>
<protein>
    <recommendedName>
        <fullName evidence="4">DUF2914 domain-containing protein</fullName>
    </recommendedName>
</protein>
<proteinExistence type="predicted"/>
<dbReference type="Proteomes" id="UP000289718">
    <property type="component" value="Unassembled WGS sequence"/>
</dbReference>
<dbReference type="AlphaFoldDB" id="A0A4Q1B0D2"/>
<reference evidence="2 3" key="1">
    <citation type="submission" date="2017-09" db="EMBL/GenBank/DDBJ databases">
        <title>Genomics of the genus Arcobacter.</title>
        <authorList>
            <person name="Perez-Cataluna A."/>
            <person name="Figueras M.J."/>
            <person name="Salas-Masso N."/>
        </authorList>
    </citation>
    <scope>NUCLEOTIDE SEQUENCE [LARGE SCALE GENOMIC DNA]</scope>
    <source>
        <strain evidence="2 3">F156-34</strain>
    </source>
</reference>
<evidence type="ECO:0000313" key="2">
    <source>
        <dbReference type="EMBL" id="RXK11914.1"/>
    </source>
</evidence>
<feature type="chain" id="PRO_5020997358" description="DUF2914 domain-containing protein" evidence="1">
    <location>
        <begin position="18"/>
        <end position="112"/>
    </location>
</feature>
<keyword evidence="3" id="KW-1185">Reference proteome</keyword>
<gene>
    <name evidence="2" type="ORF">CP965_12090</name>
</gene>
<name>A0A4Q1B0D2_9BACT</name>
<evidence type="ECO:0000313" key="3">
    <source>
        <dbReference type="Proteomes" id="UP000289718"/>
    </source>
</evidence>
<evidence type="ECO:0008006" key="4">
    <source>
        <dbReference type="Google" id="ProtNLM"/>
    </source>
</evidence>
<accession>A0A4Q1B0D2</accession>
<dbReference type="EMBL" id="NXIE01000005">
    <property type="protein sequence ID" value="RXK11914.1"/>
    <property type="molecule type" value="Genomic_DNA"/>
</dbReference>
<dbReference type="RefSeq" id="WP_129062366.1">
    <property type="nucleotide sequence ID" value="NZ_NXIE01000005.1"/>
</dbReference>